<gene>
    <name evidence="11" type="primary">g11334</name>
    <name evidence="11" type="ORF">VP750_LOCUS10145</name>
</gene>
<reference evidence="11 12" key="1">
    <citation type="submission" date="2024-06" db="EMBL/GenBank/DDBJ databases">
        <authorList>
            <person name="Kraege A."/>
            <person name="Thomma B."/>
        </authorList>
    </citation>
    <scope>NUCLEOTIDE SEQUENCE [LARGE SCALE GENOMIC DNA]</scope>
</reference>
<dbReference type="EMBL" id="CAXHTA020000018">
    <property type="protein sequence ID" value="CAL5228239.1"/>
    <property type="molecule type" value="Genomic_DNA"/>
</dbReference>
<comment type="caution">
    <text evidence="11">The sequence shown here is derived from an EMBL/GenBank/DDBJ whole genome shotgun (WGS) entry which is preliminary data.</text>
</comment>
<evidence type="ECO:0000256" key="1">
    <source>
        <dbReference type="ARBA" id="ARBA00004123"/>
    </source>
</evidence>
<evidence type="ECO:0000256" key="8">
    <source>
        <dbReference type="RuleBase" id="RU364024"/>
    </source>
</evidence>
<evidence type="ECO:0000256" key="7">
    <source>
        <dbReference type="ARBA" id="ARBA00023242"/>
    </source>
</evidence>
<organism evidence="11 12">
    <name type="scientific">Coccomyxa viridis</name>
    <dbReference type="NCBI Taxonomy" id="1274662"/>
    <lineage>
        <taxon>Eukaryota</taxon>
        <taxon>Viridiplantae</taxon>
        <taxon>Chlorophyta</taxon>
        <taxon>core chlorophytes</taxon>
        <taxon>Trebouxiophyceae</taxon>
        <taxon>Trebouxiophyceae incertae sedis</taxon>
        <taxon>Coccomyxaceae</taxon>
        <taxon>Coccomyxa</taxon>
    </lineage>
</organism>
<keyword evidence="6 8" id="KW-0234">DNA repair</keyword>
<name>A0ABP1G7N3_9CHLO</name>
<accession>A0ABP1G7N3</accession>
<keyword evidence="4 8" id="KW-0805">Transcription regulation</keyword>
<evidence type="ECO:0000313" key="12">
    <source>
        <dbReference type="Proteomes" id="UP001497392"/>
    </source>
</evidence>
<dbReference type="Proteomes" id="UP001497392">
    <property type="component" value="Unassembled WGS sequence"/>
</dbReference>
<dbReference type="Gene3D" id="3.30.70.2610">
    <property type="match status" value="1"/>
</dbReference>
<sequence>MDFVFWLEALPAATVGKLYGSQWACQAVLRSLPPLAKQYVARMLFVDTPIPSRIIQLWATAAAASKHLAALERLKRLQLLVSAPTSSKEQGYSLHPAFREQLQGAVTTRAGASDDNAERPDASDVPSRPQLSDYAQDQWETMLLYLVGTVDRLPPASPLLKGTRLPVDSILEGAGLMAGQKRERRITDAGFQFLLLDTYSQLWRLLREYIASGEEVSGAPLGAILNFLLQLGFRKVGSAFRVDALSAVERTIAADVAQLGLLMPFMSGGNVWVATTRLALALAAGGAGQAKRDGNEGFIVVETNYRVYAYTTSQLQTAILRLFTRCECILPNLFVGVLTRESVVGALASGLSADQIVGYLRQHAHPHVAARSPVVPEVVADQVRLWQADTQRVRHDRAVLYDDFPAKEVFVKSCQKARELGAWLWEDAKAGMGRLAVLESGHDKMREYIRSIK</sequence>
<evidence type="ECO:0000256" key="5">
    <source>
        <dbReference type="ARBA" id="ARBA00023163"/>
    </source>
</evidence>
<evidence type="ECO:0000259" key="10">
    <source>
        <dbReference type="Pfam" id="PF18307"/>
    </source>
</evidence>
<evidence type="ECO:0000256" key="2">
    <source>
        <dbReference type="ARBA" id="ARBA00007132"/>
    </source>
</evidence>
<keyword evidence="7 8" id="KW-0539">Nucleus</keyword>
<keyword evidence="5 8" id="KW-0804">Transcription</keyword>
<feature type="domain" description="Transcription factor Tfb2 C-terminal" evidence="10">
    <location>
        <begin position="381"/>
        <end position="450"/>
    </location>
</feature>
<evidence type="ECO:0000256" key="9">
    <source>
        <dbReference type="SAM" id="MobiDB-lite"/>
    </source>
</evidence>
<dbReference type="PANTHER" id="PTHR13152:SF0">
    <property type="entry name" value="GENERAL TRANSCRIPTION FACTOR IIH SUBUNIT 4"/>
    <property type="match status" value="1"/>
</dbReference>
<protein>
    <recommendedName>
        <fullName evidence="8">RNA polymerase II transcription factor B subunit 2</fullName>
    </recommendedName>
</protein>
<keyword evidence="12" id="KW-1185">Reference proteome</keyword>
<keyword evidence="3 8" id="KW-0227">DNA damage</keyword>
<comment type="similarity">
    <text evidence="2 8">Belongs to the TFB2 family.</text>
</comment>
<comment type="subcellular location">
    <subcellularLocation>
        <location evidence="1 8">Nucleus</location>
    </subcellularLocation>
</comment>
<proteinExistence type="inferred from homology"/>
<dbReference type="NCBIfam" id="TIGR00625">
    <property type="entry name" value="tfb2"/>
    <property type="match status" value="1"/>
</dbReference>
<feature type="region of interest" description="Disordered" evidence="9">
    <location>
        <begin position="108"/>
        <end position="130"/>
    </location>
</feature>
<dbReference type="Pfam" id="PF18307">
    <property type="entry name" value="Tfb2_C"/>
    <property type="match status" value="1"/>
</dbReference>
<evidence type="ECO:0000256" key="3">
    <source>
        <dbReference type="ARBA" id="ARBA00022763"/>
    </source>
</evidence>
<dbReference type="InterPro" id="IPR040662">
    <property type="entry name" value="Tfb2_C"/>
</dbReference>
<evidence type="ECO:0000256" key="6">
    <source>
        <dbReference type="ARBA" id="ARBA00023204"/>
    </source>
</evidence>
<comment type="function">
    <text evidence="8">Component of the general transcription and DNA repair factor IIH (TFIIH) core complex which is involved in general and transcription-coupled nucleotide excision repair (NER) of damaged DNA.</text>
</comment>
<evidence type="ECO:0000256" key="4">
    <source>
        <dbReference type="ARBA" id="ARBA00023015"/>
    </source>
</evidence>
<dbReference type="Pfam" id="PF03849">
    <property type="entry name" value="Tfb2"/>
    <property type="match status" value="1"/>
</dbReference>
<evidence type="ECO:0000313" key="11">
    <source>
        <dbReference type="EMBL" id="CAL5228239.1"/>
    </source>
</evidence>
<dbReference type="InterPro" id="IPR004598">
    <property type="entry name" value="TFIIH_p52/Tfb2"/>
</dbReference>
<dbReference type="PANTHER" id="PTHR13152">
    <property type="entry name" value="TFIIH, POLYPEPTIDE 4"/>
    <property type="match status" value="1"/>
</dbReference>